<dbReference type="EMBL" id="JAHMHR010000006">
    <property type="protein sequence ID" value="KAK1690536.1"/>
    <property type="molecule type" value="Genomic_DNA"/>
</dbReference>
<organism evidence="2 3">
    <name type="scientific">Colletotrichum godetiae</name>
    <dbReference type="NCBI Taxonomy" id="1209918"/>
    <lineage>
        <taxon>Eukaryota</taxon>
        <taxon>Fungi</taxon>
        <taxon>Dikarya</taxon>
        <taxon>Ascomycota</taxon>
        <taxon>Pezizomycotina</taxon>
        <taxon>Sordariomycetes</taxon>
        <taxon>Hypocreomycetidae</taxon>
        <taxon>Glomerellales</taxon>
        <taxon>Glomerellaceae</taxon>
        <taxon>Colletotrichum</taxon>
        <taxon>Colletotrichum acutatum species complex</taxon>
    </lineage>
</organism>
<gene>
    <name evidence="2" type="ORF">BDP55DRAFT_628192</name>
</gene>
<sequence length="257" mass="28029">MFCSGNRIIFSHSQLALRLMSTLVARCSSTKQPTSPMTTSRPLGMKRIRARRGAGSPTGSTITWSSKTASLKQEAISTPTSGEPTVNVAKTQTCAERGSVKVGLTGDHRPGSAKTRLLPAIPASSNSVTTPPSGLSNDSHTTLWIQCHGWRFIDGPGYSYWSFEDSFDPARTEVGPTQTPGLSPRTWNSSTPTHTTIPKSHVFNLSMWILRDVRGLRVHSIGFKTRTCPGFQPRDDPGQIRRCHLAARWDELLGVLA</sequence>
<keyword evidence="3" id="KW-1185">Reference proteome</keyword>
<dbReference type="GeneID" id="85456394"/>
<feature type="compositionally biased region" description="Polar residues" evidence="1">
    <location>
        <begin position="175"/>
        <end position="193"/>
    </location>
</feature>
<protein>
    <submittedName>
        <fullName evidence="2">Uncharacterized protein</fullName>
    </submittedName>
</protein>
<dbReference type="AlphaFoldDB" id="A0AAJ0F0D1"/>
<name>A0AAJ0F0D1_9PEZI</name>
<dbReference type="Proteomes" id="UP001224890">
    <property type="component" value="Unassembled WGS sequence"/>
</dbReference>
<comment type="caution">
    <text evidence="2">The sequence shown here is derived from an EMBL/GenBank/DDBJ whole genome shotgun (WGS) entry which is preliminary data.</text>
</comment>
<accession>A0AAJ0F0D1</accession>
<evidence type="ECO:0000256" key="1">
    <source>
        <dbReference type="SAM" id="MobiDB-lite"/>
    </source>
</evidence>
<reference evidence="2" key="1">
    <citation type="submission" date="2021-06" db="EMBL/GenBank/DDBJ databases">
        <title>Comparative genomics, transcriptomics and evolutionary studies reveal genomic signatures of adaptation to plant cell wall in hemibiotrophic fungi.</title>
        <authorList>
            <consortium name="DOE Joint Genome Institute"/>
            <person name="Baroncelli R."/>
            <person name="Diaz J.F."/>
            <person name="Benocci T."/>
            <person name="Peng M."/>
            <person name="Battaglia E."/>
            <person name="Haridas S."/>
            <person name="Andreopoulos W."/>
            <person name="Labutti K."/>
            <person name="Pangilinan J."/>
            <person name="Floch G.L."/>
            <person name="Makela M.R."/>
            <person name="Henrissat B."/>
            <person name="Grigoriev I.V."/>
            <person name="Crouch J.A."/>
            <person name="De Vries R.P."/>
            <person name="Sukno S.A."/>
            <person name="Thon M.R."/>
        </authorList>
    </citation>
    <scope>NUCLEOTIDE SEQUENCE</scope>
    <source>
        <strain evidence="2">CBS 193.32</strain>
    </source>
</reference>
<feature type="region of interest" description="Disordered" evidence="1">
    <location>
        <begin position="173"/>
        <end position="193"/>
    </location>
</feature>
<dbReference type="RefSeq" id="XP_060434231.1">
    <property type="nucleotide sequence ID" value="XM_060571868.1"/>
</dbReference>
<evidence type="ECO:0000313" key="2">
    <source>
        <dbReference type="EMBL" id="KAK1690536.1"/>
    </source>
</evidence>
<proteinExistence type="predicted"/>
<evidence type="ECO:0000313" key="3">
    <source>
        <dbReference type="Proteomes" id="UP001224890"/>
    </source>
</evidence>